<evidence type="ECO:0000313" key="3">
    <source>
        <dbReference type="Proteomes" id="UP001218188"/>
    </source>
</evidence>
<protein>
    <submittedName>
        <fullName evidence="2">Uncharacterized protein</fullName>
    </submittedName>
</protein>
<keyword evidence="3" id="KW-1185">Reference proteome</keyword>
<gene>
    <name evidence="2" type="ORF">C8F04DRAFT_1270136</name>
</gene>
<proteinExistence type="predicted"/>
<name>A0AAD6SEI9_9AGAR</name>
<feature type="compositionally biased region" description="Basic and acidic residues" evidence="1">
    <location>
        <begin position="424"/>
        <end position="441"/>
    </location>
</feature>
<sequence length="490" mass="54598">MGSANADINVGSAPRSVGDGNEHAAVVPIVAGVPSGKELLKTGAVQHMVETLNSGGKFRPFLATMLMGWLDERHELQLEWVEALPNGLQVHQRFEEQYPQLTTNYINAMHAWAKQPLQDYAAARNGPAEPAAPVFTLTPEVLDDMSPNAVAQAVTQFLGKSYQAVFGDEVIPWAAIASKPEQYYDTDKFDIVFTARGMEGFKGAQWYALGGALAAGAGEGSSGLFRKVSVAGSGEQERENSEDNMDEVEEEEVARRKQLEVEEARRKQLEAEEAEEEEEEEEEVRHKQLEVEEARRKQLEAEEAEEEEEEACRKQLEVEEARRKQLEVEEARRKQLEAEEAEAEARRKQQEEEEEEARCQQEPEEEARRQQEEEEEEEEARRQQEQEEEVVAKKGKGKAKKRKAAEAELEPEQEGGRPARVRKTPAEAEAERNEKIAAEVKRKSKPGTYGGGVQSKAAVLGVGGIGGLKLGQTQVYRYLSPRRDSSSGGL</sequence>
<reference evidence="2" key="1">
    <citation type="submission" date="2023-03" db="EMBL/GenBank/DDBJ databases">
        <title>Massive genome expansion in bonnet fungi (Mycena s.s.) driven by repeated elements and novel gene families across ecological guilds.</title>
        <authorList>
            <consortium name="Lawrence Berkeley National Laboratory"/>
            <person name="Harder C.B."/>
            <person name="Miyauchi S."/>
            <person name="Viragh M."/>
            <person name="Kuo A."/>
            <person name="Thoen E."/>
            <person name="Andreopoulos B."/>
            <person name="Lu D."/>
            <person name="Skrede I."/>
            <person name="Drula E."/>
            <person name="Henrissat B."/>
            <person name="Morin E."/>
            <person name="Kohler A."/>
            <person name="Barry K."/>
            <person name="LaButti K."/>
            <person name="Morin E."/>
            <person name="Salamov A."/>
            <person name="Lipzen A."/>
            <person name="Mereny Z."/>
            <person name="Hegedus B."/>
            <person name="Baldrian P."/>
            <person name="Stursova M."/>
            <person name="Weitz H."/>
            <person name="Taylor A."/>
            <person name="Grigoriev I.V."/>
            <person name="Nagy L.G."/>
            <person name="Martin F."/>
            <person name="Kauserud H."/>
        </authorList>
    </citation>
    <scope>NUCLEOTIDE SEQUENCE</scope>
    <source>
        <strain evidence="2">CBHHK200</strain>
    </source>
</reference>
<dbReference type="AlphaFoldDB" id="A0AAD6SEI9"/>
<evidence type="ECO:0000313" key="2">
    <source>
        <dbReference type="EMBL" id="KAJ7024595.1"/>
    </source>
</evidence>
<feature type="region of interest" description="Disordered" evidence="1">
    <location>
        <begin position="230"/>
        <end position="454"/>
    </location>
</feature>
<dbReference type="Proteomes" id="UP001218188">
    <property type="component" value="Unassembled WGS sequence"/>
</dbReference>
<feature type="compositionally biased region" description="Acidic residues" evidence="1">
    <location>
        <begin position="301"/>
        <end position="310"/>
    </location>
</feature>
<feature type="compositionally biased region" description="Basic residues" evidence="1">
    <location>
        <begin position="393"/>
        <end position="403"/>
    </location>
</feature>
<accession>A0AAD6SEI9</accession>
<organism evidence="2 3">
    <name type="scientific">Mycena alexandri</name>
    <dbReference type="NCBI Taxonomy" id="1745969"/>
    <lineage>
        <taxon>Eukaryota</taxon>
        <taxon>Fungi</taxon>
        <taxon>Dikarya</taxon>
        <taxon>Basidiomycota</taxon>
        <taxon>Agaricomycotina</taxon>
        <taxon>Agaricomycetes</taxon>
        <taxon>Agaricomycetidae</taxon>
        <taxon>Agaricales</taxon>
        <taxon>Marasmiineae</taxon>
        <taxon>Mycenaceae</taxon>
        <taxon>Mycena</taxon>
    </lineage>
</organism>
<feature type="compositionally biased region" description="Basic and acidic residues" evidence="1">
    <location>
        <begin position="283"/>
        <end position="300"/>
    </location>
</feature>
<feature type="compositionally biased region" description="Basic and acidic residues" evidence="1">
    <location>
        <begin position="357"/>
        <end position="371"/>
    </location>
</feature>
<dbReference type="EMBL" id="JARJCM010000167">
    <property type="protein sequence ID" value="KAJ7024595.1"/>
    <property type="molecule type" value="Genomic_DNA"/>
</dbReference>
<feature type="compositionally biased region" description="Basic and acidic residues" evidence="1">
    <location>
        <begin position="311"/>
        <end position="350"/>
    </location>
</feature>
<comment type="caution">
    <text evidence="2">The sequence shown here is derived from an EMBL/GenBank/DDBJ whole genome shotgun (WGS) entry which is preliminary data.</text>
</comment>
<feature type="compositionally biased region" description="Acidic residues" evidence="1">
    <location>
        <begin position="242"/>
        <end position="252"/>
    </location>
</feature>
<evidence type="ECO:0000256" key="1">
    <source>
        <dbReference type="SAM" id="MobiDB-lite"/>
    </source>
</evidence>
<feature type="compositionally biased region" description="Acidic residues" evidence="1">
    <location>
        <begin position="271"/>
        <end position="282"/>
    </location>
</feature>
<feature type="compositionally biased region" description="Basic and acidic residues" evidence="1">
    <location>
        <begin position="253"/>
        <end position="270"/>
    </location>
</feature>